<evidence type="ECO:0000256" key="4">
    <source>
        <dbReference type="SAM" id="SignalP"/>
    </source>
</evidence>
<dbReference type="GO" id="GO:0001522">
    <property type="term" value="P:pseudouridine synthesis"/>
    <property type="evidence" value="ECO:0007669"/>
    <property type="project" value="InterPro"/>
</dbReference>
<dbReference type="HOGENOM" id="CLU_005281_0_2_1"/>
<dbReference type="KEGG" id="gtt:GUITHDRAFT_133817"/>
<dbReference type="InterPro" id="IPR001656">
    <property type="entry name" value="PsdUridine_synth_TruD"/>
</dbReference>
<evidence type="ECO:0000313" key="6">
    <source>
        <dbReference type="EMBL" id="EKX52079.1"/>
    </source>
</evidence>
<accession>L1JUS4</accession>
<dbReference type="Gene3D" id="3.30.2350.20">
    <property type="entry name" value="TruD, catalytic domain"/>
    <property type="match status" value="1"/>
</dbReference>
<evidence type="ECO:0000256" key="2">
    <source>
        <dbReference type="ARBA" id="ARBA00022694"/>
    </source>
</evidence>
<dbReference type="STRING" id="905079.L1JUS4"/>
<dbReference type="PIRSF" id="PIRSF037016">
    <property type="entry name" value="Pseudouridin_synth_euk_prd"/>
    <property type="match status" value="1"/>
</dbReference>
<evidence type="ECO:0000256" key="1">
    <source>
        <dbReference type="ARBA" id="ARBA00007953"/>
    </source>
</evidence>
<dbReference type="AlphaFoldDB" id="L1JUS4"/>
<dbReference type="OrthoDB" id="447290at2759"/>
<comment type="similarity">
    <text evidence="1">Belongs to the pseudouridine synthase TruD family.</text>
</comment>
<dbReference type="RefSeq" id="XP_005839059.1">
    <property type="nucleotide sequence ID" value="XM_005839002.1"/>
</dbReference>
<dbReference type="PaxDb" id="55529-EKX52079"/>
<feature type="domain" description="TRUD" evidence="5">
    <location>
        <begin position="236"/>
        <end position="476"/>
    </location>
</feature>
<name>L1JUS4_GUITC</name>
<dbReference type="PROSITE" id="PS01268">
    <property type="entry name" value="UPF0024"/>
    <property type="match status" value="1"/>
</dbReference>
<dbReference type="eggNOG" id="KOG2339">
    <property type="taxonomic scope" value="Eukaryota"/>
</dbReference>
<dbReference type="PROSITE" id="PS50984">
    <property type="entry name" value="TRUD"/>
    <property type="match status" value="1"/>
</dbReference>
<feature type="signal peptide" evidence="4">
    <location>
        <begin position="1"/>
        <end position="21"/>
    </location>
</feature>
<dbReference type="PANTHER" id="PTHR13326:SF21">
    <property type="entry name" value="PSEUDOURIDYLATE SYNTHASE PUS7L"/>
    <property type="match status" value="1"/>
</dbReference>
<evidence type="ECO:0000313" key="8">
    <source>
        <dbReference type="Proteomes" id="UP000011087"/>
    </source>
</evidence>
<dbReference type="Gene3D" id="1.10.1510.30">
    <property type="match status" value="1"/>
</dbReference>
<dbReference type="InterPro" id="IPR020119">
    <property type="entry name" value="PsdUridine_synth_TruD_CS"/>
</dbReference>
<sequence>MFERKLRSGTAIFLCMCFTLGNEDVASERVLPSLQHDRVIQQLESAISSDFLKKKAEIMNWKAYGSLRVWDTDVHICQYVKPALRGIGGVIKSRWGDFRVTERRLEDNSCAEITDLSCQVKGERGKFLKFVLYKAGRDTFEMVRRLAQELGLTTQDISFAGLKDRGGITQQELCIESRLASPEKILALNGVFKRVLVGNFMWSSHGLHYGEHSGNTFSIVVRHIETDLEMTRKAVRKWKKHGFCNYYGHRIPSIEVGRALVKGHFRVAVDAVLDPSFAIGHEERQAKERWMNGKNLKSASEALREMPFECANERFVLQSLIKQSKDLNNNRQDFSNDQMRKACDTMPQRFIFIQSFWSRLWNEALTLRSNLYGLRGCVEGDLVRLRTEKRDDGMKVDHVHVVTASEAKNKKFDIFDVVLPVFGAGVEVKYPNNKLKYLMEKLLHREGVFGVVKQIRKKAGVLLPQRVCSYRSIVTRPKNVSYKFINYRPGQHDLQTVHSCGGGDIRMDKNTSNLVYQHPTVGRNSKRRASVDEEGMKLRIRTEEGGKEQQYRWNALWIKFTLDPGSFATMSLRELMKTSTHPSRMYHLRKLYELEEEGQEWDLLLRPLGNRNMSVLLDPDKFIEEAVSRALAERMGSVQA</sequence>
<dbReference type="InterPro" id="IPR020103">
    <property type="entry name" value="PsdUridine_synth_cat_dom_sf"/>
</dbReference>
<dbReference type="CDD" id="cd02576">
    <property type="entry name" value="PseudoU_synth_ScPUS7"/>
    <property type="match status" value="1"/>
</dbReference>
<dbReference type="Proteomes" id="UP000011087">
    <property type="component" value="Unassembled WGS sequence"/>
</dbReference>
<organism evidence="6">
    <name type="scientific">Guillardia theta (strain CCMP2712)</name>
    <name type="common">Cryptophyte</name>
    <dbReference type="NCBI Taxonomy" id="905079"/>
    <lineage>
        <taxon>Eukaryota</taxon>
        <taxon>Cryptophyceae</taxon>
        <taxon>Pyrenomonadales</taxon>
        <taxon>Geminigeraceae</taxon>
        <taxon>Guillardia</taxon>
    </lineage>
</organism>
<dbReference type="Pfam" id="PF01142">
    <property type="entry name" value="TruD"/>
    <property type="match status" value="1"/>
</dbReference>
<dbReference type="GeneID" id="17308995"/>
<dbReference type="GO" id="GO:0008033">
    <property type="term" value="P:tRNA processing"/>
    <property type="evidence" value="ECO:0007669"/>
    <property type="project" value="UniProtKB-KW"/>
</dbReference>
<dbReference type="EnsemblProtists" id="EKX52079">
    <property type="protein sequence ID" value="EKX52079"/>
    <property type="gene ID" value="GUITHDRAFT_133817"/>
</dbReference>
<feature type="chain" id="PRO_5008771796" description="TRUD domain-containing protein" evidence="4">
    <location>
        <begin position="22"/>
        <end position="640"/>
    </location>
</feature>
<dbReference type="SUPFAM" id="SSF55120">
    <property type="entry name" value="Pseudouridine synthase"/>
    <property type="match status" value="1"/>
</dbReference>
<dbReference type="GO" id="GO:0003723">
    <property type="term" value="F:RNA binding"/>
    <property type="evidence" value="ECO:0007669"/>
    <property type="project" value="InterPro"/>
</dbReference>
<keyword evidence="2" id="KW-0819">tRNA processing</keyword>
<keyword evidence="3" id="KW-0413">Isomerase</keyword>
<reference evidence="6 8" key="1">
    <citation type="journal article" date="2012" name="Nature">
        <title>Algal genomes reveal evolutionary mosaicism and the fate of nucleomorphs.</title>
        <authorList>
            <consortium name="DOE Joint Genome Institute"/>
            <person name="Curtis B.A."/>
            <person name="Tanifuji G."/>
            <person name="Burki F."/>
            <person name="Gruber A."/>
            <person name="Irimia M."/>
            <person name="Maruyama S."/>
            <person name="Arias M.C."/>
            <person name="Ball S.G."/>
            <person name="Gile G.H."/>
            <person name="Hirakawa Y."/>
            <person name="Hopkins J.F."/>
            <person name="Kuo A."/>
            <person name="Rensing S.A."/>
            <person name="Schmutz J."/>
            <person name="Symeonidi A."/>
            <person name="Elias M."/>
            <person name="Eveleigh R.J."/>
            <person name="Herman E.K."/>
            <person name="Klute M.J."/>
            <person name="Nakayama T."/>
            <person name="Obornik M."/>
            <person name="Reyes-Prieto A."/>
            <person name="Armbrust E.V."/>
            <person name="Aves S.J."/>
            <person name="Beiko R.G."/>
            <person name="Coutinho P."/>
            <person name="Dacks J.B."/>
            <person name="Durnford D.G."/>
            <person name="Fast N.M."/>
            <person name="Green B.R."/>
            <person name="Grisdale C.J."/>
            <person name="Hempel F."/>
            <person name="Henrissat B."/>
            <person name="Hoppner M.P."/>
            <person name="Ishida K."/>
            <person name="Kim E."/>
            <person name="Koreny L."/>
            <person name="Kroth P.G."/>
            <person name="Liu Y."/>
            <person name="Malik S.B."/>
            <person name="Maier U.G."/>
            <person name="McRose D."/>
            <person name="Mock T."/>
            <person name="Neilson J.A."/>
            <person name="Onodera N.T."/>
            <person name="Poole A.M."/>
            <person name="Pritham E.J."/>
            <person name="Richards T.A."/>
            <person name="Rocap G."/>
            <person name="Roy S.W."/>
            <person name="Sarai C."/>
            <person name="Schaack S."/>
            <person name="Shirato S."/>
            <person name="Slamovits C.H."/>
            <person name="Spencer D.F."/>
            <person name="Suzuki S."/>
            <person name="Worden A.Z."/>
            <person name="Zauner S."/>
            <person name="Barry K."/>
            <person name="Bell C."/>
            <person name="Bharti A.K."/>
            <person name="Crow J.A."/>
            <person name="Grimwood J."/>
            <person name="Kramer R."/>
            <person name="Lindquist E."/>
            <person name="Lucas S."/>
            <person name="Salamov A."/>
            <person name="McFadden G.I."/>
            <person name="Lane C.E."/>
            <person name="Keeling P.J."/>
            <person name="Gray M.W."/>
            <person name="Grigoriev I.V."/>
            <person name="Archibald J.M."/>
        </authorList>
    </citation>
    <scope>NUCLEOTIDE SEQUENCE</scope>
    <source>
        <strain evidence="6 8">CCMP2712</strain>
    </source>
</reference>
<reference evidence="8" key="2">
    <citation type="submission" date="2012-11" db="EMBL/GenBank/DDBJ databases">
        <authorList>
            <person name="Kuo A."/>
            <person name="Curtis B.A."/>
            <person name="Tanifuji G."/>
            <person name="Burki F."/>
            <person name="Gruber A."/>
            <person name="Irimia M."/>
            <person name="Maruyama S."/>
            <person name="Arias M.C."/>
            <person name="Ball S.G."/>
            <person name="Gile G.H."/>
            <person name="Hirakawa Y."/>
            <person name="Hopkins J.F."/>
            <person name="Rensing S.A."/>
            <person name="Schmutz J."/>
            <person name="Symeonidi A."/>
            <person name="Elias M."/>
            <person name="Eveleigh R.J."/>
            <person name="Herman E.K."/>
            <person name="Klute M.J."/>
            <person name="Nakayama T."/>
            <person name="Obornik M."/>
            <person name="Reyes-Prieto A."/>
            <person name="Armbrust E.V."/>
            <person name="Aves S.J."/>
            <person name="Beiko R.G."/>
            <person name="Coutinho P."/>
            <person name="Dacks J.B."/>
            <person name="Durnford D.G."/>
            <person name="Fast N.M."/>
            <person name="Green B.R."/>
            <person name="Grisdale C."/>
            <person name="Hempe F."/>
            <person name="Henrissat B."/>
            <person name="Hoppner M.P."/>
            <person name="Ishida K.-I."/>
            <person name="Kim E."/>
            <person name="Koreny L."/>
            <person name="Kroth P.G."/>
            <person name="Liu Y."/>
            <person name="Malik S.-B."/>
            <person name="Maier U.G."/>
            <person name="McRose D."/>
            <person name="Mock T."/>
            <person name="Neilson J.A."/>
            <person name="Onodera N.T."/>
            <person name="Poole A.M."/>
            <person name="Pritham E.J."/>
            <person name="Richards T.A."/>
            <person name="Rocap G."/>
            <person name="Roy S.W."/>
            <person name="Sarai C."/>
            <person name="Schaack S."/>
            <person name="Shirato S."/>
            <person name="Slamovits C.H."/>
            <person name="Spencer D.F."/>
            <person name="Suzuki S."/>
            <person name="Worden A.Z."/>
            <person name="Zauner S."/>
            <person name="Barry K."/>
            <person name="Bell C."/>
            <person name="Bharti A.K."/>
            <person name="Crow J.A."/>
            <person name="Grimwood J."/>
            <person name="Kramer R."/>
            <person name="Lindquist E."/>
            <person name="Lucas S."/>
            <person name="Salamov A."/>
            <person name="McFadden G.I."/>
            <person name="Lane C.E."/>
            <person name="Keeling P.J."/>
            <person name="Gray M.W."/>
            <person name="Grigoriev I.V."/>
            <person name="Archibald J.M."/>
        </authorList>
    </citation>
    <scope>NUCLEOTIDE SEQUENCE</scope>
    <source>
        <strain evidence="8">CCMP2712</strain>
    </source>
</reference>
<evidence type="ECO:0000259" key="5">
    <source>
        <dbReference type="PROSITE" id="PS50984"/>
    </source>
</evidence>
<dbReference type="GO" id="GO:0005634">
    <property type="term" value="C:nucleus"/>
    <property type="evidence" value="ECO:0007669"/>
    <property type="project" value="TreeGrafter"/>
</dbReference>
<evidence type="ECO:0000256" key="3">
    <source>
        <dbReference type="ARBA" id="ARBA00023235"/>
    </source>
</evidence>
<dbReference type="InterPro" id="IPR042214">
    <property type="entry name" value="TruD_catalytic"/>
</dbReference>
<reference evidence="7" key="3">
    <citation type="submission" date="2016-03" db="UniProtKB">
        <authorList>
            <consortium name="EnsemblProtists"/>
        </authorList>
    </citation>
    <scope>IDENTIFICATION</scope>
</reference>
<dbReference type="InterPro" id="IPR011760">
    <property type="entry name" value="PsdUridine_synth_TruD_insert"/>
</dbReference>
<dbReference type="PANTHER" id="PTHR13326">
    <property type="entry name" value="TRNA PSEUDOURIDINE SYNTHASE D"/>
    <property type="match status" value="1"/>
</dbReference>
<gene>
    <name evidence="6" type="ORF">GUITHDRAFT_133817</name>
</gene>
<dbReference type="OMA" id="HEMACEL"/>
<keyword evidence="4" id="KW-0732">Signal</keyword>
<protein>
    <recommendedName>
        <fullName evidence="5">TRUD domain-containing protein</fullName>
    </recommendedName>
</protein>
<dbReference type="GO" id="GO:0009982">
    <property type="term" value="F:pseudouridine synthase activity"/>
    <property type="evidence" value="ECO:0007669"/>
    <property type="project" value="InterPro"/>
</dbReference>
<dbReference type="EMBL" id="JH992973">
    <property type="protein sequence ID" value="EKX52079.1"/>
    <property type="molecule type" value="Genomic_DNA"/>
</dbReference>
<keyword evidence="8" id="KW-1185">Reference proteome</keyword>
<evidence type="ECO:0000313" key="7">
    <source>
        <dbReference type="EnsemblProtists" id="EKX52079"/>
    </source>
</evidence>
<proteinExistence type="inferred from homology"/>